<dbReference type="PROSITE" id="PS51257">
    <property type="entry name" value="PROKAR_LIPOPROTEIN"/>
    <property type="match status" value="1"/>
</dbReference>
<dbReference type="Pfam" id="PF08310">
    <property type="entry name" value="LGFP"/>
    <property type="match status" value="1"/>
</dbReference>
<sequence length="213" mass="21971">MFKDGLLAGKGTHVLAAGLVLATGLSACSSVTEKADNAGPASSSPLPVNAQPHGTVSADAPSESGNSVESTAGASASPARSDLPRGDDDDDSALTQFFLPNGTAIQIPSELAEEIGKARNFGALKDVEHVGGGTYMASFEGGQYLVYKNGDVEPVVGKIAETWIAQGGVDSDLGAPLDDEEAISRGWTQTFEKGTILWTRDGNGEYSAEIRKK</sequence>
<evidence type="ECO:0000313" key="2">
    <source>
        <dbReference type="EMBL" id="ADL10215.1"/>
    </source>
</evidence>
<dbReference type="AlphaFoldDB" id="D9Q9I9"/>
<dbReference type="HOGENOM" id="CLU_098619_0_0_11"/>
<dbReference type="eggNOG" id="COG5479">
    <property type="taxonomic scope" value="Bacteria"/>
</dbReference>
<dbReference type="RefSeq" id="WP_013241589.1">
    <property type="nucleotide sequence ID" value="NC_017301.2"/>
</dbReference>
<accession>D9Q9I9</accession>
<dbReference type="GeneID" id="93974915"/>
<dbReference type="Proteomes" id="UP000000276">
    <property type="component" value="Chromosome"/>
</dbReference>
<reference evidence="2 3" key="2">
    <citation type="journal article" date="2011" name="PLoS ONE">
        <title>Evidence for reductive genome evolution and lateral acquisition of virulence functions in two Corynebacterium pseudotuberculosis strains.</title>
        <authorList>
            <person name="Ruiz J.C."/>
            <person name="D'Afonseca V."/>
            <person name="Silva A."/>
            <person name="Ali A."/>
            <person name="Pinto A.C."/>
            <person name="Santos A.R."/>
            <person name="Rocha A.A."/>
            <person name="Lopes D.O."/>
            <person name="Dorella F.A."/>
            <person name="Pacheco L.G."/>
            <person name="Costa M.P."/>
            <person name="Turk M.Z."/>
            <person name="Seyffert N."/>
            <person name="Moraes P.M."/>
            <person name="Soares S.C."/>
            <person name="Almeida S.S."/>
            <person name="Castro T.L."/>
            <person name="Abreu V.A."/>
            <person name="Trost E."/>
            <person name="Baumbach J."/>
            <person name="Tauch A."/>
            <person name="Schneider M.P."/>
            <person name="McCulloch J."/>
            <person name="Cerdeira L.T."/>
            <person name="Ramos R.T."/>
            <person name="Zerlotini A."/>
            <person name="Dominitini A."/>
            <person name="Resende D.M."/>
            <person name="Coser E.M."/>
            <person name="Oliveira L.M."/>
            <person name="Pedrosa A.L."/>
            <person name="Vieira C.U."/>
            <person name="Guimaraes C.T."/>
            <person name="Bartholomeu D.C."/>
            <person name="Oliveira D.M."/>
            <person name="Santos F.R."/>
            <person name="Rabelo E.M."/>
            <person name="Lobo F.P."/>
            <person name="Franco G.R."/>
            <person name="Costa A.F."/>
            <person name="Castro I.M."/>
            <person name="Dias S.R."/>
            <person name="Ferro J.A."/>
            <person name="Ortega J.M."/>
            <person name="Paiva L.V."/>
            <person name="Goulart L.R."/>
            <person name="Almeida J.F."/>
            <person name="Ferro M.I."/>
            <person name="Carneiro N.P."/>
            <person name="Falcao P.R."/>
            <person name="Grynberg P."/>
            <person name="Teixeira S.M."/>
            <person name="Brommonschenkel S."/>
            <person name="Oliveira S.C."/>
            <person name="Meyer R."/>
            <person name="Moore R.J."/>
            <person name="Miyoshi A."/>
            <person name="Oliveira G.C."/>
            <person name="Azevedo V."/>
        </authorList>
    </citation>
    <scope>NUCLEOTIDE SEQUENCE [LARGE SCALE GENOMIC DNA]</scope>
    <source>
        <strain evidence="2 3">C231</strain>
    </source>
</reference>
<protein>
    <submittedName>
        <fullName evidence="2">Uncharacterized protein</fullName>
    </submittedName>
</protein>
<dbReference type="KEGG" id="cpq:CPC231_03685"/>
<dbReference type="OrthoDB" id="4369514at2"/>
<dbReference type="PATRIC" id="fig|681645.3.peg.763"/>
<organism evidence="2 3">
    <name type="scientific">Corynebacterium pseudotuberculosis (strain C231)</name>
    <dbReference type="NCBI Taxonomy" id="681645"/>
    <lineage>
        <taxon>Bacteria</taxon>
        <taxon>Bacillati</taxon>
        <taxon>Actinomycetota</taxon>
        <taxon>Actinomycetes</taxon>
        <taxon>Mycobacteriales</taxon>
        <taxon>Corynebacteriaceae</taxon>
        <taxon>Corynebacterium</taxon>
    </lineage>
</organism>
<name>D9Q9I9_CORP2</name>
<feature type="region of interest" description="Disordered" evidence="1">
    <location>
        <begin position="34"/>
        <end position="95"/>
    </location>
</feature>
<dbReference type="InterPro" id="IPR013207">
    <property type="entry name" value="LGFP"/>
</dbReference>
<reference evidence="2 3" key="1">
    <citation type="journal article" date="2011" name="J. Bacteriol.">
        <title>Complete genome sequence of Corynebacterium pseudotuberculosis I19, a strain isolated from a cow in Israel with bovine mastitis.</title>
        <authorList>
            <consortium name="Consortium: Rede Paraense de Genomica e Proteomica (RPGP)"/>
            <person name="Silva A."/>
            <person name="Schneider M.P."/>
            <person name="Cerdeira L."/>
            <person name="Barbosa M.S."/>
            <person name="Ramos R.T."/>
            <person name="Carneiro A.R."/>
            <person name="Santos R."/>
            <person name="Lima M."/>
            <person name="D'Afonseca V."/>
            <person name="Almeida S.S."/>
            <person name="Santos A.R."/>
            <person name="Soares S.C."/>
            <person name="Pinto A.C."/>
            <person name="Ali A."/>
            <person name="Dorella F.A."/>
            <person name="Rocha F."/>
            <person name="de Abreu V.A."/>
            <person name="Trost E."/>
            <person name="Tauch A."/>
            <person name="Shpigel N."/>
            <person name="Miyoshi A."/>
            <person name="Azevedo V."/>
        </authorList>
    </citation>
    <scope>NUCLEOTIDE SEQUENCE [LARGE SCALE GENOMIC DNA]</scope>
    <source>
        <strain evidence="2 3">C231</strain>
    </source>
</reference>
<proteinExistence type="predicted"/>
<dbReference type="STRING" id="681645.CpC231_0733"/>
<gene>
    <name evidence="2" type="ORF">CPC231_03685</name>
</gene>
<evidence type="ECO:0000313" key="3">
    <source>
        <dbReference type="Proteomes" id="UP000000276"/>
    </source>
</evidence>
<keyword evidence="3" id="KW-1185">Reference proteome</keyword>
<dbReference type="EMBL" id="CP001829">
    <property type="protein sequence ID" value="ADL10215.1"/>
    <property type="molecule type" value="Genomic_DNA"/>
</dbReference>
<evidence type="ECO:0000256" key="1">
    <source>
        <dbReference type="SAM" id="MobiDB-lite"/>
    </source>
</evidence>
<feature type="compositionally biased region" description="Polar residues" evidence="1">
    <location>
        <begin position="63"/>
        <end position="74"/>
    </location>
</feature>